<evidence type="ECO:0000313" key="12">
    <source>
        <dbReference type="Proteomes" id="UP000693970"/>
    </source>
</evidence>
<keyword evidence="3" id="KW-0808">Transferase</keyword>
<feature type="domain" description="Histidine kinase" evidence="8">
    <location>
        <begin position="543"/>
        <end position="769"/>
    </location>
</feature>
<proteinExistence type="predicted"/>
<evidence type="ECO:0000259" key="9">
    <source>
        <dbReference type="PROSITE" id="PS50110"/>
    </source>
</evidence>
<reference evidence="11" key="2">
    <citation type="submission" date="2021-04" db="EMBL/GenBank/DDBJ databases">
        <authorList>
            <person name="Podell S."/>
        </authorList>
    </citation>
    <scope>NUCLEOTIDE SEQUENCE</scope>
    <source>
        <strain evidence="11">Hildebrandi</strain>
    </source>
</reference>
<dbReference type="PROSITE" id="PS50839">
    <property type="entry name" value="CHASE"/>
    <property type="match status" value="1"/>
</dbReference>
<keyword evidence="5" id="KW-0597">Phosphoprotein</keyword>
<dbReference type="Pfam" id="PF00512">
    <property type="entry name" value="HisKA"/>
    <property type="match status" value="1"/>
</dbReference>
<dbReference type="EMBL" id="JAGRRH010000021">
    <property type="protein sequence ID" value="KAG7345888.1"/>
    <property type="molecule type" value="Genomic_DNA"/>
</dbReference>
<feature type="modified residue" description="4-aspartylphosphate" evidence="5">
    <location>
        <position position="967"/>
    </location>
</feature>
<reference evidence="11" key="1">
    <citation type="journal article" date="2021" name="Sci. Rep.">
        <title>Diploid genomic architecture of Nitzschia inconspicua, an elite biomass production diatom.</title>
        <authorList>
            <person name="Oliver A."/>
            <person name="Podell S."/>
            <person name="Pinowska A."/>
            <person name="Traller J.C."/>
            <person name="Smith S.R."/>
            <person name="McClure R."/>
            <person name="Beliaev A."/>
            <person name="Bohutskyi P."/>
            <person name="Hill E.A."/>
            <person name="Rabines A."/>
            <person name="Zheng H."/>
            <person name="Allen L.Z."/>
            <person name="Kuo A."/>
            <person name="Grigoriev I.V."/>
            <person name="Allen A.E."/>
            <person name="Hazlebeck D."/>
            <person name="Allen E.E."/>
        </authorList>
    </citation>
    <scope>NUCLEOTIDE SEQUENCE</scope>
    <source>
        <strain evidence="11">Hildebrandi</strain>
    </source>
</reference>
<evidence type="ECO:0000256" key="5">
    <source>
        <dbReference type="PROSITE-ProRule" id="PRU00169"/>
    </source>
</evidence>
<dbReference type="Pfam" id="PF00072">
    <property type="entry name" value="Response_reg"/>
    <property type="match status" value="1"/>
</dbReference>
<dbReference type="PROSITE" id="PS50109">
    <property type="entry name" value="HIS_KIN"/>
    <property type="match status" value="1"/>
</dbReference>
<evidence type="ECO:0000259" key="10">
    <source>
        <dbReference type="PROSITE" id="PS50839"/>
    </source>
</evidence>
<keyword evidence="7" id="KW-0472">Membrane</keyword>
<dbReference type="Pfam" id="PF02518">
    <property type="entry name" value="HATPase_c"/>
    <property type="match status" value="1"/>
</dbReference>
<organism evidence="11 12">
    <name type="scientific">Nitzschia inconspicua</name>
    <dbReference type="NCBI Taxonomy" id="303405"/>
    <lineage>
        <taxon>Eukaryota</taxon>
        <taxon>Sar</taxon>
        <taxon>Stramenopiles</taxon>
        <taxon>Ochrophyta</taxon>
        <taxon>Bacillariophyta</taxon>
        <taxon>Bacillariophyceae</taxon>
        <taxon>Bacillariophycidae</taxon>
        <taxon>Bacillariales</taxon>
        <taxon>Bacillariaceae</taxon>
        <taxon>Nitzschia</taxon>
    </lineage>
</organism>
<feature type="compositionally biased region" description="Polar residues" evidence="6">
    <location>
        <begin position="1056"/>
        <end position="1065"/>
    </location>
</feature>
<keyword evidence="7" id="KW-1133">Transmembrane helix</keyword>
<evidence type="ECO:0000259" key="8">
    <source>
        <dbReference type="PROSITE" id="PS50109"/>
    </source>
</evidence>
<evidence type="ECO:0000256" key="1">
    <source>
        <dbReference type="ARBA" id="ARBA00000085"/>
    </source>
</evidence>
<evidence type="ECO:0000313" key="11">
    <source>
        <dbReference type="EMBL" id="KAG7345888.1"/>
    </source>
</evidence>
<dbReference type="AlphaFoldDB" id="A0A9K3KN33"/>
<dbReference type="SMART" id="SM00387">
    <property type="entry name" value="HATPase_c"/>
    <property type="match status" value="1"/>
</dbReference>
<evidence type="ECO:0000256" key="6">
    <source>
        <dbReference type="SAM" id="MobiDB-lite"/>
    </source>
</evidence>
<dbReference type="PANTHER" id="PTHR43047">
    <property type="entry name" value="TWO-COMPONENT HISTIDINE PROTEIN KINASE"/>
    <property type="match status" value="1"/>
</dbReference>
<feature type="region of interest" description="Disordered" evidence="6">
    <location>
        <begin position="18"/>
        <end position="82"/>
    </location>
</feature>
<dbReference type="InterPro" id="IPR003661">
    <property type="entry name" value="HisK_dim/P_dom"/>
</dbReference>
<keyword evidence="12" id="KW-1185">Reference proteome</keyword>
<dbReference type="CDD" id="cd17546">
    <property type="entry name" value="REC_hyHK_CKI1_RcsC-like"/>
    <property type="match status" value="1"/>
</dbReference>
<dbReference type="EC" id="2.7.13.3" evidence="2"/>
<comment type="caution">
    <text evidence="11">The sequence shown here is derived from an EMBL/GenBank/DDBJ whole genome shotgun (WGS) entry which is preliminary data.</text>
</comment>
<gene>
    <name evidence="11" type="ORF">IV203_004955</name>
</gene>
<feature type="domain" description="Response regulatory" evidence="9">
    <location>
        <begin position="916"/>
        <end position="1036"/>
    </location>
</feature>
<dbReference type="InterPro" id="IPR003594">
    <property type="entry name" value="HATPase_dom"/>
</dbReference>
<evidence type="ECO:0000256" key="2">
    <source>
        <dbReference type="ARBA" id="ARBA00012438"/>
    </source>
</evidence>
<accession>A0A9K3KN33</accession>
<dbReference type="Pfam" id="PF03924">
    <property type="entry name" value="CHASE"/>
    <property type="match status" value="1"/>
</dbReference>
<dbReference type="InterPro" id="IPR001789">
    <property type="entry name" value="Sig_transdc_resp-reg_receiver"/>
</dbReference>
<dbReference type="OrthoDB" id="42472at2759"/>
<dbReference type="PROSITE" id="PS50110">
    <property type="entry name" value="RESPONSE_REGULATORY"/>
    <property type="match status" value="1"/>
</dbReference>
<dbReference type="CDD" id="cd00082">
    <property type="entry name" value="HisKA"/>
    <property type="match status" value="1"/>
</dbReference>
<feature type="region of interest" description="Disordered" evidence="6">
    <location>
        <begin position="1049"/>
        <end position="1073"/>
    </location>
</feature>
<dbReference type="GO" id="GO:0000155">
    <property type="term" value="F:phosphorelay sensor kinase activity"/>
    <property type="evidence" value="ECO:0007669"/>
    <property type="project" value="InterPro"/>
</dbReference>
<feature type="domain" description="CHASE" evidence="10">
    <location>
        <begin position="271"/>
        <end position="339"/>
    </location>
</feature>
<comment type="catalytic activity">
    <reaction evidence="1">
        <text>ATP + protein L-histidine = ADP + protein N-phospho-L-histidine.</text>
        <dbReference type="EC" id="2.7.13.3"/>
    </reaction>
</comment>
<protein>
    <recommendedName>
        <fullName evidence="2">histidine kinase</fullName>
        <ecNumber evidence="2">2.7.13.3</ecNumber>
    </recommendedName>
</protein>
<keyword evidence="7" id="KW-0812">Transmembrane</keyword>
<evidence type="ECO:0000256" key="7">
    <source>
        <dbReference type="SAM" id="Phobius"/>
    </source>
</evidence>
<feature type="compositionally biased region" description="Low complexity" evidence="6">
    <location>
        <begin position="25"/>
        <end position="41"/>
    </location>
</feature>
<dbReference type="InterPro" id="IPR005467">
    <property type="entry name" value="His_kinase_dom"/>
</dbReference>
<dbReference type="InterPro" id="IPR006189">
    <property type="entry name" value="CHASE_dom"/>
</dbReference>
<dbReference type="Proteomes" id="UP000693970">
    <property type="component" value="Unassembled WGS sequence"/>
</dbReference>
<evidence type="ECO:0000256" key="4">
    <source>
        <dbReference type="ARBA" id="ARBA00022777"/>
    </source>
</evidence>
<keyword evidence="4 11" id="KW-0418">Kinase</keyword>
<feature type="region of interest" description="Disordered" evidence="6">
    <location>
        <begin position="864"/>
        <end position="910"/>
    </location>
</feature>
<dbReference type="SMART" id="SM00448">
    <property type="entry name" value="REC"/>
    <property type="match status" value="1"/>
</dbReference>
<evidence type="ECO:0000256" key="3">
    <source>
        <dbReference type="ARBA" id="ARBA00022679"/>
    </source>
</evidence>
<sequence>MRKRPSSVNSNSVVVFDDPTSFQMNSSSSENSNGNINVVNSKMENSIRKRSRPGLPNRSDIPHVLNRGGGGSSISDRRSDQSVPTDCGGGLCCNVRCNTRSQSWMYTVLIILLGGAACTSVLVLGVQSAQRSSQKLFQRQAAEVVSSLKSSWREYETVLLWIHESCDHMPNPNAITNIDDGTSIYDQIGFCSRQEFSHLARHIDSLQLQLISFQVAPNISHAQRPALEEESARYYDSMDKWINQYNVTFPYIGINNVTFDRRTGDILERIPAPEQPFYFPVHYVHPFTNERNQAAIDVDLFGIPETRSDIEKAFQNVHPVMGDRFRIHTNNKDKEKNLLWDVAVIHPGIPIHTQPGGAQVGNDLSYHGHNHHHISRIVFQPVDIIQRSLASVDFPEGGGMLLYIFDATQKSGNASAQPTFLAGVNRFDNGTLTYLPEIDYSALKIEETPHNFRNSRSYIENLDVADHEWTIVAVPTGDAYAPSFEFVVVGSVLLFLGTIVVACLHYRSVVRAGELRSLKSEQTREKATYSLLQAQRERHLNDFIAHEVRNPLSSALAALSFIRDGVTHIPDNAVRLSLTNDVSTVQNSLDYINDLLRNMLDVHRTSEEDFALRYSLTNLKNGLLTPVKDIASARSRGKDVKFVVESSTKLWAELDPLRVEQVLLNLAMDAAKYVDDGGFVRFRADIVKERVHLYVEDSGPGIPVENRDRLFQRYPQSLGLISQGTGVGLHICKTLVGLMGAKIWLDDSYDSGVDGRPGARFVIDLQRPPMTRCTQSPTGFCDGSCSCWQNAGDAVHAVHARRESSSGYFSSPPCDDDDDVVGACPNVENSASSTMDITLDVNEHSASVDEELLNLEEGCCSSLARNQRDESPPTESTFPPAPKNERSVAVSAVDTAPSQVHKDTEDDTDSLPESLSLLFVDDDKTLRKLFCRSARRLHHAWQVSEAPNGETALEMVKENHYDLIFMDQYMESTSQQLLGTEVVRTMRDSQLVDETTTICGLSANEEKERFLSAGADYFLLKPIQCSKDALRDQILRVLREASNCLDKERKDPIQQVDGQATTSHGRQQRRSSC</sequence>
<name>A0A9K3KN33_9STRA</name>
<dbReference type="SMART" id="SM00388">
    <property type="entry name" value="HisKA"/>
    <property type="match status" value="1"/>
</dbReference>
<feature type="transmembrane region" description="Helical" evidence="7">
    <location>
        <begin position="104"/>
        <end position="126"/>
    </location>
</feature>